<evidence type="ECO:0000313" key="4">
    <source>
        <dbReference type="Proteomes" id="UP000077266"/>
    </source>
</evidence>
<feature type="compositionally biased region" description="Polar residues" evidence="1">
    <location>
        <begin position="108"/>
        <end position="119"/>
    </location>
</feature>
<feature type="region of interest" description="Disordered" evidence="1">
    <location>
        <begin position="221"/>
        <end position="241"/>
    </location>
</feature>
<dbReference type="InterPro" id="IPR045341">
    <property type="entry name" value="DUF6532"/>
</dbReference>
<sequence>MAPRKRPPSPDESAGPAPAKRKSTIKRTASANNQPSAPSTAADDSAPTATGNAAGKAAGGRGRGKQSAAQVPDPASEIVQQAPEGGQVGGSAPASRARPAQQLPPPTRQNQAVPAQSQVAMRPPVPAQQLPRRDAQEEGEGSPATQRFPTPPLPQGPTLPADQYARWANTGTFGSAPADGTLVVDKTQDAQFLKRKATALNEPGSNAQAVLIAKLRAHSAGNASNAGSSSTAGHVLSQEQSFPSPSSWISSALGSFSGQRTVPSRLPSASPLPLVPTSRTPISSTASPLASSNELGLQLISPPAATPSFQSPAATPSFPPLNLLLDPVLAPGYSLATSKLSGYDSDTRTYITTAAAYLQARILIMYGFPQPLQHRQFVHDSWEDARLLTSTWYSLTDAITTYERLCFVLIGSYSYFLQMLQSATTSFRSRRKDAILALVKTAYGLHLLSTADQAARAAQLLNGDVFVYRDWVPKTTLPATGPAQGDQAMPVAADTSAGGARTVPATQKTQAKPYAHALKGKGRVFAHPAILSAVKILAFDKGTRQKTPAVFALLPDEFNDGIPTPLYAFAATTIHHALDTVAASGVAPEFSDANYLGKYKTWYEMARSKFTASSDPRMAELRNCDWADICASYHIVHSRDTSRHDEAIGTDDEE</sequence>
<feature type="region of interest" description="Disordered" evidence="1">
    <location>
        <begin position="1"/>
        <end position="164"/>
    </location>
</feature>
<evidence type="ECO:0000256" key="1">
    <source>
        <dbReference type="SAM" id="MobiDB-lite"/>
    </source>
</evidence>
<organism evidence="3 4">
    <name type="scientific">Exidia glandulosa HHB12029</name>
    <dbReference type="NCBI Taxonomy" id="1314781"/>
    <lineage>
        <taxon>Eukaryota</taxon>
        <taxon>Fungi</taxon>
        <taxon>Dikarya</taxon>
        <taxon>Basidiomycota</taxon>
        <taxon>Agaricomycotina</taxon>
        <taxon>Agaricomycetes</taxon>
        <taxon>Auriculariales</taxon>
        <taxon>Exidiaceae</taxon>
        <taxon>Exidia</taxon>
    </lineage>
</organism>
<dbReference type="Proteomes" id="UP000077266">
    <property type="component" value="Unassembled WGS sequence"/>
</dbReference>
<feature type="compositionally biased region" description="Low complexity" evidence="1">
    <location>
        <begin position="263"/>
        <end position="276"/>
    </location>
</feature>
<proteinExistence type="predicted"/>
<keyword evidence="4" id="KW-1185">Reference proteome</keyword>
<dbReference type="OrthoDB" id="3331060at2759"/>
<evidence type="ECO:0000259" key="2">
    <source>
        <dbReference type="Pfam" id="PF20149"/>
    </source>
</evidence>
<dbReference type="InParanoid" id="A0A165Z6Z7"/>
<feature type="domain" description="DUF6532" evidence="2">
    <location>
        <begin position="522"/>
        <end position="604"/>
    </location>
</feature>
<evidence type="ECO:0000313" key="3">
    <source>
        <dbReference type="EMBL" id="KZV79969.1"/>
    </source>
</evidence>
<feature type="compositionally biased region" description="Low complexity" evidence="1">
    <location>
        <begin position="35"/>
        <end position="56"/>
    </location>
</feature>
<gene>
    <name evidence="3" type="ORF">EXIGLDRAFT_781584</name>
</gene>
<feature type="domain" description="DUF6532" evidence="2">
    <location>
        <begin position="354"/>
        <end position="475"/>
    </location>
</feature>
<feature type="compositionally biased region" description="Low complexity" evidence="1">
    <location>
        <begin position="221"/>
        <end position="234"/>
    </location>
</feature>
<dbReference type="AlphaFoldDB" id="A0A165Z6Z7"/>
<feature type="region of interest" description="Disordered" evidence="1">
    <location>
        <begin position="260"/>
        <end position="289"/>
    </location>
</feature>
<name>A0A165Z6Z7_EXIGL</name>
<reference evidence="3 4" key="1">
    <citation type="journal article" date="2016" name="Mol. Biol. Evol.">
        <title>Comparative Genomics of Early-Diverging Mushroom-Forming Fungi Provides Insights into the Origins of Lignocellulose Decay Capabilities.</title>
        <authorList>
            <person name="Nagy L.G."/>
            <person name="Riley R."/>
            <person name="Tritt A."/>
            <person name="Adam C."/>
            <person name="Daum C."/>
            <person name="Floudas D."/>
            <person name="Sun H."/>
            <person name="Yadav J.S."/>
            <person name="Pangilinan J."/>
            <person name="Larsson K.H."/>
            <person name="Matsuura K."/>
            <person name="Barry K."/>
            <person name="Labutti K."/>
            <person name="Kuo R."/>
            <person name="Ohm R.A."/>
            <person name="Bhattacharya S.S."/>
            <person name="Shirouzu T."/>
            <person name="Yoshinaga Y."/>
            <person name="Martin F.M."/>
            <person name="Grigoriev I.V."/>
            <person name="Hibbett D.S."/>
        </authorList>
    </citation>
    <scope>NUCLEOTIDE SEQUENCE [LARGE SCALE GENOMIC DNA]</scope>
    <source>
        <strain evidence="3 4">HHB12029</strain>
    </source>
</reference>
<protein>
    <recommendedName>
        <fullName evidence="2">DUF6532 domain-containing protein</fullName>
    </recommendedName>
</protein>
<dbReference type="Pfam" id="PF20149">
    <property type="entry name" value="DUF6532"/>
    <property type="match status" value="2"/>
</dbReference>
<accession>A0A165Z6Z7</accession>
<feature type="compositionally biased region" description="Polar residues" evidence="1">
    <location>
        <begin position="277"/>
        <end position="289"/>
    </location>
</feature>
<dbReference type="EMBL" id="KV426536">
    <property type="protein sequence ID" value="KZV79969.1"/>
    <property type="molecule type" value="Genomic_DNA"/>
</dbReference>